<proteinExistence type="predicted"/>
<sequence length="241" mass="25264">MLSAPSARLALRPKPAPALRVRQRVLFLWAGGLFVAGDVVFWLMFASVLSSSGLATLDGAVHSVVVDSRNALATAFLAGVSEATSPTMMSIIGGLVAAAWAVWKKELWRPAILMGAMVLSVVLAAVIKLDVSRSRPSSSDFLLGPDDALSYPSGHTLGAAVFTLVLAYLLVSRSGTRTTAVAAYAGAALLTLLVAYSRLYLGYHWLTDVVASMGVALGVFGLAVFVDAVRYGRANTVSPHD</sequence>
<dbReference type="EMBL" id="JAUSSW010000022">
    <property type="protein sequence ID" value="MDQ0104721.1"/>
    <property type="molecule type" value="Genomic_DNA"/>
</dbReference>
<organism evidence="3 4">
    <name type="scientific">Paenarthrobacter nicotinovorans</name>
    <name type="common">Arthrobacter nicotinovorans</name>
    <dbReference type="NCBI Taxonomy" id="29320"/>
    <lineage>
        <taxon>Bacteria</taxon>
        <taxon>Bacillati</taxon>
        <taxon>Actinomycetota</taxon>
        <taxon>Actinomycetes</taxon>
        <taxon>Micrococcales</taxon>
        <taxon>Micrococcaceae</taxon>
        <taxon>Paenarthrobacter</taxon>
    </lineage>
</organism>
<reference evidence="3 4" key="1">
    <citation type="submission" date="2023-07" db="EMBL/GenBank/DDBJ databases">
        <title>Sorghum-associated microbial communities from plants grown in Nebraska, USA.</title>
        <authorList>
            <person name="Schachtman D."/>
        </authorList>
    </citation>
    <scope>NUCLEOTIDE SEQUENCE [LARGE SCALE GENOMIC DNA]</scope>
    <source>
        <strain evidence="3 4">CC523</strain>
    </source>
</reference>
<evidence type="ECO:0000313" key="3">
    <source>
        <dbReference type="EMBL" id="MDQ0104721.1"/>
    </source>
</evidence>
<keyword evidence="4" id="KW-1185">Reference proteome</keyword>
<name>A0ABT9TSQ8_PAENI</name>
<dbReference type="EC" id="3.6.1.27" evidence="3"/>
<dbReference type="SMART" id="SM00014">
    <property type="entry name" value="acidPPc"/>
    <property type="match status" value="1"/>
</dbReference>
<feature type="transmembrane region" description="Helical" evidence="1">
    <location>
        <begin position="83"/>
        <end position="103"/>
    </location>
</feature>
<dbReference type="Pfam" id="PF01569">
    <property type="entry name" value="PAP2"/>
    <property type="match status" value="1"/>
</dbReference>
<keyword evidence="3" id="KW-0378">Hydrolase</keyword>
<dbReference type="SUPFAM" id="SSF48317">
    <property type="entry name" value="Acid phosphatase/Vanadium-dependent haloperoxidase"/>
    <property type="match status" value="1"/>
</dbReference>
<evidence type="ECO:0000259" key="2">
    <source>
        <dbReference type="SMART" id="SM00014"/>
    </source>
</evidence>
<feature type="transmembrane region" description="Helical" evidence="1">
    <location>
        <begin position="183"/>
        <end position="203"/>
    </location>
</feature>
<dbReference type="InterPro" id="IPR000326">
    <property type="entry name" value="PAP2/HPO"/>
</dbReference>
<feature type="transmembrane region" description="Helical" evidence="1">
    <location>
        <begin position="110"/>
        <end position="129"/>
    </location>
</feature>
<dbReference type="InterPro" id="IPR036938">
    <property type="entry name" value="PAP2/HPO_sf"/>
</dbReference>
<dbReference type="RefSeq" id="WP_306879965.1">
    <property type="nucleotide sequence ID" value="NZ_JAUSSW010000022.1"/>
</dbReference>
<accession>A0ABT9TSQ8</accession>
<dbReference type="PANTHER" id="PTHR14969:SF13">
    <property type="entry name" value="AT30094P"/>
    <property type="match status" value="1"/>
</dbReference>
<gene>
    <name evidence="3" type="ORF">J2T10_004397</name>
</gene>
<dbReference type="Proteomes" id="UP001244563">
    <property type="component" value="Unassembled WGS sequence"/>
</dbReference>
<comment type="caution">
    <text evidence="3">The sequence shown here is derived from an EMBL/GenBank/DDBJ whole genome shotgun (WGS) entry which is preliminary data.</text>
</comment>
<dbReference type="PANTHER" id="PTHR14969">
    <property type="entry name" value="SPHINGOSINE-1-PHOSPHATE PHOSPHOHYDROLASE"/>
    <property type="match status" value="1"/>
</dbReference>
<feature type="transmembrane region" description="Helical" evidence="1">
    <location>
        <begin position="25"/>
        <end position="45"/>
    </location>
</feature>
<evidence type="ECO:0000313" key="4">
    <source>
        <dbReference type="Proteomes" id="UP001244563"/>
    </source>
</evidence>
<keyword evidence="1" id="KW-0472">Membrane</keyword>
<protein>
    <submittedName>
        <fullName evidence="3">Undecaprenyl-diphosphatase</fullName>
        <ecNumber evidence="3">3.6.1.27</ecNumber>
    </submittedName>
</protein>
<evidence type="ECO:0000256" key="1">
    <source>
        <dbReference type="SAM" id="Phobius"/>
    </source>
</evidence>
<dbReference type="Gene3D" id="1.20.144.10">
    <property type="entry name" value="Phosphatidic acid phosphatase type 2/haloperoxidase"/>
    <property type="match status" value="1"/>
</dbReference>
<feature type="transmembrane region" description="Helical" evidence="1">
    <location>
        <begin position="149"/>
        <end position="171"/>
    </location>
</feature>
<keyword evidence="1" id="KW-1133">Transmembrane helix</keyword>
<feature type="transmembrane region" description="Helical" evidence="1">
    <location>
        <begin position="209"/>
        <end position="229"/>
    </location>
</feature>
<keyword evidence="1" id="KW-0812">Transmembrane</keyword>
<feature type="domain" description="Phosphatidic acid phosphatase type 2/haloperoxidase" evidence="2">
    <location>
        <begin position="111"/>
        <end position="226"/>
    </location>
</feature>
<dbReference type="GO" id="GO:0050380">
    <property type="term" value="F:undecaprenyl-diphosphatase activity"/>
    <property type="evidence" value="ECO:0007669"/>
    <property type="project" value="UniProtKB-EC"/>
</dbReference>